<keyword evidence="1" id="KW-0812">Transmembrane</keyword>
<evidence type="ECO:0000313" key="3">
    <source>
        <dbReference type="Proteomes" id="UP000785679"/>
    </source>
</evidence>
<reference evidence="2" key="1">
    <citation type="submission" date="2019-06" db="EMBL/GenBank/DDBJ databases">
        <authorList>
            <person name="Zheng W."/>
        </authorList>
    </citation>
    <scope>NUCLEOTIDE SEQUENCE</scope>
    <source>
        <strain evidence="2">QDHG01</strain>
    </source>
</reference>
<keyword evidence="3" id="KW-1185">Reference proteome</keyword>
<evidence type="ECO:0000256" key="1">
    <source>
        <dbReference type="SAM" id="Phobius"/>
    </source>
</evidence>
<accession>A0A8J8NA11</accession>
<comment type="caution">
    <text evidence="2">The sequence shown here is derived from an EMBL/GenBank/DDBJ whole genome shotgun (WGS) entry which is preliminary data.</text>
</comment>
<gene>
    <name evidence="2" type="ORF">FGO68_gene4841</name>
</gene>
<proteinExistence type="predicted"/>
<protein>
    <submittedName>
        <fullName evidence="2">Uncharacterized protein</fullName>
    </submittedName>
</protein>
<feature type="transmembrane region" description="Helical" evidence="1">
    <location>
        <begin position="6"/>
        <end position="26"/>
    </location>
</feature>
<dbReference type="EMBL" id="RRYP01031889">
    <property type="protein sequence ID" value="TNV70886.1"/>
    <property type="molecule type" value="Genomic_DNA"/>
</dbReference>
<dbReference type="AlphaFoldDB" id="A0A8J8NA11"/>
<keyword evidence="1" id="KW-0472">Membrane</keyword>
<keyword evidence="1" id="KW-1133">Transmembrane helix</keyword>
<dbReference type="Proteomes" id="UP000785679">
    <property type="component" value="Unassembled WGS sequence"/>
</dbReference>
<sequence>MPPPPMVSFIICICIFCSIFCCSVKISKLMGMRYMKATHEPNQRSLRVKVLTMQTNLQLKLITWQSFLQPSSLVGEACRGRPFPYLPLLRGSYCED</sequence>
<evidence type="ECO:0000313" key="2">
    <source>
        <dbReference type="EMBL" id="TNV70886.1"/>
    </source>
</evidence>
<organism evidence="2 3">
    <name type="scientific">Halteria grandinella</name>
    <dbReference type="NCBI Taxonomy" id="5974"/>
    <lineage>
        <taxon>Eukaryota</taxon>
        <taxon>Sar</taxon>
        <taxon>Alveolata</taxon>
        <taxon>Ciliophora</taxon>
        <taxon>Intramacronucleata</taxon>
        <taxon>Spirotrichea</taxon>
        <taxon>Stichotrichia</taxon>
        <taxon>Sporadotrichida</taxon>
        <taxon>Halteriidae</taxon>
        <taxon>Halteria</taxon>
    </lineage>
</organism>
<name>A0A8J8NA11_HALGN</name>